<proteinExistence type="predicted"/>
<protein>
    <submittedName>
        <fullName evidence="1">Uncharacterized protein</fullName>
    </submittedName>
</protein>
<organism evidence="1 2">
    <name type="scientific">Thermoproteota archaeon</name>
    <dbReference type="NCBI Taxonomy" id="2056631"/>
    <lineage>
        <taxon>Archaea</taxon>
        <taxon>Thermoproteota</taxon>
    </lineage>
</organism>
<comment type="caution">
    <text evidence="1">The sequence shown here is derived from an EMBL/GenBank/DDBJ whole genome shotgun (WGS) entry which is preliminary data.</text>
</comment>
<gene>
    <name evidence="1" type="ORF">DSO08_03850</name>
</gene>
<name>A0A523BCG6_9CREN</name>
<dbReference type="AlphaFoldDB" id="A0A523BCG6"/>
<reference evidence="1 2" key="1">
    <citation type="journal article" date="2019" name="Nat. Microbiol.">
        <title>Expanding anaerobic alkane metabolism in the domain of Archaea.</title>
        <authorList>
            <person name="Wang Y."/>
            <person name="Wegener G."/>
            <person name="Hou J."/>
            <person name="Wang F."/>
            <person name="Xiao X."/>
        </authorList>
    </citation>
    <scope>NUCLEOTIDE SEQUENCE [LARGE SCALE GENOMIC DNA]</scope>
    <source>
        <strain evidence="1">WYZ-LMO10</strain>
    </source>
</reference>
<dbReference type="EMBL" id="QNVH01000032">
    <property type="protein sequence ID" value="TDA38649.1"/>
    <property type="molecule type" value="Genomic_DNA"/>
</dbReference>
<dbReference type="Proteomes" id="UP000315399">
    <property type="component" value="Unassembled WGS sequence"/>
</dbReference>
<evidence type="ECO:0000313" key="2">
    <source>
        <dbReference type="Proteomes" id="UP000315399"/>
    </source>
</evidence>
<evidence type="ECO:0000313" key="1">
    <source>
        <dbReference type="EMBL" id="TDA38649.1"/>
    </source>
</evidence>
<accession>A0A523BCG6</accession>
<sequence length="101" mass="11387">MRVKHVTDRAIFWSLGRGEGDEVIGVEVSLEGEGRVSRKIVSRGKYGKERTVFLERYSADEYLGILRSESALLSSSKGEDRDVMTLIVEAIELLRRASEKI</sequence>